<dbReference type="SUPFAM" id="SSF46689">
    <property type="entry name" value="Homeodomain-like"/>
    <property type="match status" value="2"/>
</dbReference>
<dbReference type="InterPro" id="IPR018060">
    <property type="entry name" value="HTH_AraC"/>
</dbReference>
<accession>A0A658R1Q7</accession>
<evidence type="ECO:0000259" key="4">
    <source>
        <dbReference type="PROSITE" id="PS01124"/>
    </source>
</evidence>
<dbReference type="SUPFAM" id="SSF52317">
    <property type="entry name" value="Class I glutamine amidotransferase-like"/>
    <property type="match status" value="1"/>
</dbReference>
<dbReference type="PANTHER" id="PTHR46796">
    <property type="entry name" value="HTH-TYPE TRANSCRIPTIONAL ACTIVATOR RHAS-RELATED"/>
    <property type="match status" value="1"/>
</dbReference>
<dbReference type="GO" id="GO:0043565">
    <property type="term" value="F:sequence-specific DNA binding"/>
    <property type="evidence" value="ECO:0007669"/>
    <property type="project" value="InterPro"/>
</dbReference>
<name>A0A658R1Q7_9BURK</name>
<dbReference type="Gene3D" id="1.10.10.60">
    <property type="entry name" value="Homeodomain-like"/>
    <property type="match status" value="1"/>
</dbReference>
<dbReference type="InterPro" id="IPR029062">
    <property type="entry name" value="Class_I_gatase-like"/>
</dbReference>
<reference evidence="5 6" key="1">
    <citation type="submission" date="2016-01" db="EMBL/GenBank/DDBJ databases">
        <authorList>
            <person name="Peeters C."/>
        </authorList>
    </citation>
    <scope>NUCLEOTIDE SEQUENCE [LARGE SCALE GENOMIC DNA]</scope>
    <source>
        <strain evidence="5">LMG 29315</strain>
    </source>
</reference>
<feature type="domain" description="HTH araC/xylS-type" evidence="4">
    <location>
        <begin position="223"/>
        <end position="321"/>
    </location>
</feature>
<keyword evidence="2" id="KW-0238">DNA-binding</keyword>
<dbReference type="SMART" id="SM00342">
    <property type="entry name" value="HTH_ARAC"/>
    <property type="match status" value="1"/>
</dbReference>
<dbReference type="PROSITE" id="PS01124">
    <property type="entry name" value="HTH_ARAC_FAMILY_2"/>
    <property type="match status" value="1"/>
</dbReference>
<evidence type="ECO:0000256" key="2">
    <source>
        <dbReference type="ARBA" id="ARBA00023125"/>
    </source>
</evidence>
<gene>
    <name evidence="5" type="ORF">AWB72_04232</name>
</gene>
<evidence type="ECO:0000313" key="5">
    <source>
        <dbReference type="EMBL" id="SAL40420.1"/>
    </source>
</evidence>
<dbReference type="Pfam" id="PF12833">
    <property type="entry name" value="HTH_18"/>
    <property type="match status" value="1"/>
</dbReference>
<organism evidence="5 6">
    <name type="scientific">Caballeronia concitans</name>
    <dbReference type="NCBI Taxonomy" id="1777133"/>
    <lineage>
        <taxon>Bacteria</taxon>
        <taxon>Pseudomonadati</taxon>
        <taxon>Pseudomonadota</taxon>
        <taxon>Betaproteobacteria</taxon>
        <taxon>Burkholderiales</taxon>
        <taxon>Burkholderiaceae</taxon>
        <taxon>Caballeronia</taxon>
    </lineage>
</organism>
<keyword evidence="1" id="KW-0805">Transcription regulation</keyword>
<dbReference type="Gene3D" id="3.40.50.880">
    <property type="match status" value="1"/>
</dbReference>
<dbReference type="InterPro" id="IPR009057">
    <property type="entry name" value="Homeodomain-like_sf"/>
</dbReference>
<keyword evidence="3" id="KW-0804">Transcription</keyword>
<dbReference type="Proteomes" id="UP000198263">
    <property type="component" value="Unassembled WGS sequence"/>
</dbReference>
<evidence type="ECO:0000313" key="6">
    <source>
        <dbReference type="Proteomes" id="UP000198263"/>
    </source>
</evidence>
<evidence type="ECO:0000256" key="3">
    <source>
        <dbReference type="ARBA" id="ARBA00023163"/>
    </source>
</evidence>
<dbReference type="EMBL" id="FCNV02000010">
    <property type="protein sequence ID" value="SAL40420.1"/>
    <property type="molecule type" value="Genomic_DNA"/>
</dbReference>
<dbReference type="InterPro" id="IPR050204">
    <property type="entry name" value="AraC_XylS_family_regulators"/>
</dbReference>
<evidence type="ECO:0000256" key="1">
    <source>
        <dbReference type="ARBA" id="ARBA00023015"/>
    </source>
</evidence>
<dbReference type="AlphaFoldDB" id="A0A658R1Q7"/>
<dbReference type="GO" id="GO:0003700">
    <property type="term" value="F:DNA-binding transcription factor activity"/>
    <property type="evidence" value="ECO:0007669"/>
    <property type="project" value="InterPro"/>
</dbReference>
<comment type="caution">
    <text evidence="5">The sequence shown here is derived from an EMBL/GenBank/DDBJ whole genome shotgun (WGS) entry which is preliminary data.</text>
</comment>
<sequence length="331" mass="36428">MKRSGRGIGDDAQESERNITVRQIGILAFDGFSLLGTSAISEIFQIANEIQNSRGHCNKPYNVTFYSGKGATVQSSSLIDVWTHACDPSDVQALDAVFIADGPGVQDALQDTRVMDWLSELLSRRKLISPIGNGKALLDIALRDMQVHGELMSAAATERNRFGLLQEEIGRANPSDEALKMVGNDMGEEAAREIAVRIRPVGGDGLSLIFVPTREGAVTEKIRVAAQWIRQNCDQVTSVREAVSVAAMSERNFQRRFKEELGVTPFEYLTQARLDVTSRLLVETPLSIESIARQCGWASGARLSRVFKRCLGVTPTEFRARVASKKMRARS</sequence>
<proteinExistence type="predicted"/>
<keyword evidence="6" id="KW-1185">Reference proteome</keyword>
<protein>
    <submittedName>
        <fullName evidence="5">AraC family transcriptional regulator</fullName>
    </submittedName>
</protein>